<keyword evidence="4" id="KW-1185">Reference proteome</keyword>
<dbReference type="EnsemblPlants" id="Zm00001eb241410_T001">
    <property type="protein sequence ID" value="Zm00001eb241410_P001"/>
    <property type="gene ID" value="Zm00001eb241410"/>
</dbReference>
<evidence type="ECO:0000256" key="1">
    <source>
        <dbReference type="ARBA" id="ARBA00004305"/>
    </source>
</evidence>
<reference evidence="3" key="2">
    <citation type="submission" date="2019-07" db="EMBL/GenBank/DDBJ databases">
        <authorList>
            <person name="Seetharam A."/>
            <person name="Woodhouse M."/>
            <person name="Cannon E."/>
        </authorList>
    </citation>
    <scope>NUCLEOTIDE SEQUENCE [LARGE SCALE GENOMIC DNA]</scope>
    <source>
        <strain evidence="3">cv. B73</strain>
    </source>
</reference>
<dbReference type="Pfam" id="PF01012">
    <property type="entry name" value="ETF"/>
    <property type="match status" value="1"/>
</dbReference>
<dbReference type="AlphaFoldDB" id="A0A804PJB1"/>
<dbReference type="InterPro" id="IPR014730">
    <property type="entry name" value="ETF_a/b_N"/>
</dbReference>
<dbReference type="Gramene" id="Zm00001eb241410_T001">
    <property type="protein sequence ID" value="Zm00001eb241410_P001"/>
    <property type="gene ID" value="Zm00001eb241410"/>
</dbReference>
<comment type="subcellular location">
    <subcellularLocation>
        <location evidence="1">Mitochondrion matrix</location>
    </subcellularLocation>
</comment>
<name>A0A804PJB1_MAIZE</name>
<evidence type="ECO:0000313" key="3">
    <source>
        <dbReference type="EnsemblPlants" id="Zm00001eb241410_P001"/>
    </source>
</evidence>
<dbReference type="GO" id="GO:0005759">
    <property type="term" value="C:mitochondrial matrix"/>
    <property type="evidence" value="ECO:0007669"/>
    <property type="project" value="UniProtKB-SubCell"/>
</dbReference>
<organism evidence="3 4">
    <name type="scientific">Zea mays</name>
    <name type="common">Maize</name>
    <dbReference type="NCBI Taxonomy" id="4577"/>
    <lineage>
        <taxon>Eukaryota</taxon>
        <taxon>Viridiplantae</taxon>
        <taxon>Streptophyta</taxon>
        <taxon>Embryophyta</taxon>
        <taxon>Tracheophyta</taxon>
        <taxon>Spermatophyta</taxon>
        <taxon>Magnoliopsida</taxon>
        <taxon>Liliopsida</taxon>
        <taxon>Poales</taxon>
        <taxon>Poaceae</taxon>
        <taxon>PACMAD clade</taxon>
        <taxon>Panicoideae</taxon>
        <taxon>Andropogonodae</taxon>
        <taxon>Andropogoneae</taxon>
        <taxon>Tripsacinae</taxon>
        <taxon>Zea</taxon>
    </lineage>
</organism>
<feature type="domain" description="Electron transfer flavoprotein alpha/beta-subunit N-terminal" evidence="2">
    <location>
        <begin position="58"/>
        <end position="112"/>
    </location>
</feature>
<evidence type="ECO:0000313" key="4">
    <source>
        <dbReference type="Proteomes" id="UP000007305"/>
    </source>
</evidence>
<dbReference type="Proteomes" id="UP000007305">
    <property type="component" value="Chromosome 5"/>
</dbReference>
<dbReference type="InParanoid" id="A0A804PJB1"/>
<reference evidence="4" key="1">
    <citation type="journal article" date="2009" name="Science">
        <title>The B73 maize genome: complexity, diversity, and dynamics.</title>
        <authorList>
            <person name="Schnable P.S."/>
            <person name="Ware D."/>
            <person name="Fulton R.S."/>
            <person name="Stein J.C."/>
            <person name="Wei F."/>
            <person name="Pasternak S."/>
            <person name="Liang C."/>
            <person name="Zhang J."/>
            <person name="Fulton L."/>
            <person name="Graves T.A."/>
            <person name="Minx P."/>
            <person name="Reily A.D."/>
            <person name="Courtney L."/>
            <person name="Kruchowski S.S."/>
            <person name="Tomlinson C."/>
            <person name="Strong C."/>
            <person name="Delehaunty K."/>
            <person name="Fronick C."/>
            <person name="Courtney B."/>
            <person name="Rock S.M."/>
            <person name="Belter E."/>
            <person name="Du F."/>
            <person name="Kim K."/>
            <person name="Abbott R.M."/>
            <person name="Cotton M."/>
            <person name="Levy A."/>
            <person name="Marchetto P."/>
            <person name="Ochoa K."/>
            <person name="Jackson S.M."/>
            <person name="Gillam B."/>
            <person name="Chen W."/>
            <person name="Yan L."/>
            <person name="Higginbotham J."/>
            <person name="Cardenas M."/>
            <person name="Waligorski J."/>
            <person name="Applebaum E."/>
            <person name="Phelps L."/>
            <person name="Falcone J."/>
            <person name="Kanchi K."/>
            <person name="Thane T."/>
            <person name="Scimone A."/>
            <person name="Thane N."/>
            <person name="Henke J."/>
            <person name="Wang T."/>
            <person name="Ruppert J."/>
            <person name="Shah N."/>
            <person name="Rotter K."/>
            <person name="Hodges J."/>
            <person name="Ingenthron E."/>
            <person name="Cordes M."/>
            <person name="Kohlberg S."/>
            <person name="Sgro J."/>
            <person name="Delgado B."/>
            <person name="Mead K."/>
            <person name="Chinwalla A."/>
            <person name="Leonard S."/>
            <person name="Crouse K."/>
            <person name="Collura K."/>
            <person name="Kudrna D."/>
            <person name="Currie J."/>
            <person name="He R."/>
            <person name="Angelova A."/>
            <person name="Rajasekar S."/>
            <person name="Mueller T."/>
            <person name="Lomeli R."/>
            <person name="Scara G."/>
            <person name="Ko A."/>
            <person name="Delaney K."/>
            <person name="Wissotski M."/>
            <person name="Lopez G."/>
            <person name="Campos D."/>
            <person name="Braidotti M."/>
            <person name="Ashley E."/>
            <person name="Golser W."/>
            <person name="Kim H."/>
            <person name="Lee S."/>
            <person name="Lin J."/>
            <person name="Dujmic Z."/>
            <person name="Kim W."/>
            <person name="Talag J."/>
            <person name="Zuccolo A."/>
            <person name="Fan C."/>
            <person name="Sebastian A."/>
            <person name="Kramer M."/>
            <person name="Spiegel L."/>
            <person name="Nascimento L."/>
            <person name="Zutavern T."/>
            <person name="Miller B."/>
            <person name="Ambroise C."/>
            <person name="Muller S."/>
            <person name="Spooner W."/>
            <person name="Narechania A."/>
            <person name="Ren L."/>
            <person name="Wei S."/>
            <person name="Kumari S."/>
            <person name="Faga B."/>
            <person name="Levy M.J."/>
            <person name="McMahan L."/>
            <person name="Van Buren P."/>
            <person name="Vaughn M.W."/>
            <person name="Ying K."/>
            <person name="Yeh C.-T."/>
            <person name="Emrich S.J."/>
            <person name="Jia Y."/>
            <person name="Kalyanaraman A."/>
            <person name="Hsia A.-P."/>
            <person name="Barbazuk W.B."/>
            <person name="Baucom R.S."/>
            <person name="Brutnell T.P."/>
            <person name="Carpita N.C."/>
            <person name="Chaparro C."/>
            <person name="Chia J.-M."/>
            <person name="Deragon J.-M."/>
            <person name="Estill J.C."/>
            <person name="Fu Y."/>
            <person name="Jeddeloh J.A."/>
            <person name="Han Y."/>
            <person name="Lee H."/>
            <person name="Li P."/>
            <person name="Lisch D.R."/>
            <person name="Liu S."/>
            <person name="Liu Z."/>
            <person name="Nagel D.H."/>
            <person name="McCann M.C."/>
            <person name="SanMiguel P."/>
            <person name="Myers A.M."/>
            <person name="Nettleton D."/>
            <person name="Nguyen J."/>
            <person name="Penning B.W."/>
            <person name="Ponnala L."/>
            <person name="Schneider K.L."/>
            <person name="Schwartz D.C."/>
            <person name="Sharma A."/>
            <person name="Soderlund C."/>
            <person name="Springer N.M."/>
            <person name="Sun Q."/>
            <person name="Wang H."/>
            <person name="Waterman M."/>
            <person name="Westerman R."/>
            <person name="Wolfgruber T.K."/>
            <person name="Yang L."/>
            <person name="Yu Y."/>
            <person name="Zhang L."/>
            <person name="Zhou S."/>
            <person name="Zhu Q."/>
            <person name="Bennetzen J.L."/>
            <person name="Dawe R.K."/>
            <person name="Jiang J."/>
            <person name="Jiang N."/>
            <person name="Presting G.G."/>
            <person name="Wessler S.R."/>
            <person name="Aluru S."/>
            <person name="Martienssen R.A."/>
            <person name="Clifton S.W."/>
            <person name="McCombie W.R."/>
            <person name="Wing R.A."/>
            <person name="Wilson R.K."/>
        </authorList>
    </citation>
    <scope>NUCLEOTIDE SEQUENCE [LARGE SCALE GENOMIC DNA]</scope>
    <source>
        <strain evidence="4">cv. B73</strain>
    </source>
</reference>
<evidence type="ECO:0000259" key="2">
    <source>
        <dbReference type="Pfam" id="PF01012"/>
    </source>
</evidence>
<proteinExistence type="predicted"/>
<protein>
    <recommendedName>
        <fullName evidence="2">Electron transfer flavoprotein alpha/beta-subunit N-terminal domain-containing protein</fullName>
    </recommendedName>
</protein>
<dbReference type="Gene3D" id="3.40.50.620">
    <property type="entry name" value="HUPs"/>
    <property type="match status" value="1"/>
</dbReference>
<dbReference type="SUPFAM" id="SSF52402">
    <property type="entry name" value="Adenine nucleotide alpha hydrolases-like"/>
    <property type="match status" value="1"/>
</dbReference>
<accession>A0A804PJB1</accession>
<dbReference type="InterPro" id="IPR014729">
    <property type="entry name" value="Rossmann-like_a/b/a_fold"/>
</dbReference>
<reference evidence="3" key="3">
    <citation type="submission" date="2021-05" db="UniProtKB">
        <authorList>
            <consortium name="EnsemblPlants"/>
        </authorList>
    </citation>
    <scope>IDENTIFICATION</scope>
    <source>
        <strain evidence="3">cv. B73</strain>
    </source>
</reference>
<sequence>MTLAVALVLVNKKMLMNFLETTGIVDYRNYDVKKYAVGLVYGLLISFNVNSKPFFAVEEQRQLLDCSRPIYAGNTLCTVKYTGEDPCMMSIRSTSFSPTADAMSETKVAPITQGNLHG</sequence>